<gene>
    <name evidence="1" type="ORF">MNOR_LOCUS10872</name>
</gene>
<dbReference type="EMBL" id="CAXKWB010005597">
    <property type="protein sequence ID" value="CAL4079202.1"/>
    <property type="molecule type" value="Genomic_DNA"/>
</dbReference>
<dbReference type="Proteomes" id="UP001497623">
    <property type="component" value="Unassembled WGS sequence"/>
</dbReference>
<comment type="caution">
    <text evidence="1">The sequence shown here is derived from an EMBL/GenBank/DDBJ whole genome shotgun (WGS) entry which is preliminary data.</text>
</comment>
<evidence type="ECO:0000313" key="1">
    <source>
        <dbReference type="EMBL" id="CAL4079202.1"/>
    </source>
</evidence>
<name>A0AAV2QBS9_MEGNR</name>
<accession>A0AAV2QBS9</accession>
<protein>
    <submittedName>
        <fullName evidence="1">Uncharacterized protein</fullName>
    </submittedName>
</protein>
<proteinExistence type="predicted"/>
<dbReference type="AlphaFoldDB" id="A0AAV2QBS9"/>
<reference evidence="1 2" key="1">
    <citation type="submission" date="2024-05" db="EMBL/GenBank/DDBJ databases">
        <authorList>
            <person name="Wallberg A."/>
        </authorList>
    </citation>
    <scope>NUCLEOTIDE SEQUENCE [LARGE SCALE GENOMIC DNA]</scope>
</reference>
<organism evidence="1 2">
    <name type="scientific">Meganyctiphanes norvegica</name>
    <name type="common">Northern krill</name>
    <name type="synonym">Thysanopoda norvegica</name>
    <dbReference type="NCBI Taxonomy" id="48144"/>
    <lineage>
        <taxon>Eukaryota</taxon>
        <taxon>Metazoa</taxon>
        <taxon>Ecdysozoa</taxon>
        <taxon>Arthropoda</taxon>
        <taxon>Crustacea</taxon>
        <taxon>Multicrustacea</taxon>
        <taxon>Malacostraca</taxon>
        <taxon>Eumalacostraca</taxon>
        <taxon>Eucarida</taxon>
        <taxon>Euphausiacea</taxon>
        <taxon>Euphausiidae</taxon>
        <taxon>Meganyctiphanes</taxon>
    </lineage>
</organism>
<feature type="non-terminal residue" evidence="1">
    <location>
        <position position="1"/>
    </location>
</feature>
<evidence type="ECO:0000313" key="2">
    <source>
        <dbReference type="Proteomes" id="UP001497623"/>
    </source>
</evidence>
<sequence length="445" mass="48239">GANSSDHSDGAWLPQVMRGVFTHDKQTYSPNTNTSNTTENPAITHALTHGLSNNHQATAANLNQYLPNLCQLNGVKGSEVGMGRGVGGGLVGASMFMSGRPQGTGRGHLPLGTLHQSLPRHHTLSMPCTSTTTTNIHHATLNANEEDASFKSFSRDFGHGCSHQEDLPHTAWNNAHGHHYSNSLTADFKNSYLAKVNSINAAGGTDGNSPYPHIDGNKLITVPNSYTTQLSATPMPPAVVAMLKGNSNAAHSHSPWNHTYMELGTESSDPVYEEIEREKYLNCGGQTVQGVGSLTGCEEMQVSDLSDDYVKGRAPSDMSHQSSHSYGDARLLIPYHSHQMAHPRSHQEQQYALSEERLRDFNAAQMSQDLEQLQHVQQQYNQENLMTVAVLNGERVVCHLTSPSNPNQPQSLPVIPEASRGGVMVSQPQTNGYPAHLVASHPQNL</sequence>
<keyword evidence="2" id="KW-1185">Reference proteome</keyword>